<dbReference type="RefSeq" id="WP_111349251.1">
    <property type="nucleotide sequence ID" value="NZ_QHHQ01000005.1"/>
</dbReference>
<dbReference type="InterPro" id="IPR053802">
    <property type="entry name" value="DUF6950"/>
</dbReference>
<proteinExistence type="predicted"/>
<organism evidence="2 3">
    <name type="scientific">Acuticoccus sediminis</name>
    <dbReference type="NCBI Taxonomy" id="2184697"/>
    <lineage>
        <taxon>Bacteria</taxon>
        <taxon>Pseudomonadati</taxon>
        <taxon>Pseudomonadota</taxon>
        <taxon>Alphaproteobacteria</taxon>
        <taxon>Hyphomicrobiales</taxon>
        <taxon>Amorphaceae</taxon>
        <taxon>Acuticoccus</taxon>
    </lineage>
</organism>
<dbReference type="AlphaFoldDB" id="A0A8B2NSD6"/>
<protein>
    <recommendedName>
        <fullName evidence="1">DUF6950 domain-containing protein</fullName>
    </recommendedName>
</protein>
<dbReference type="Proteomes" id="UP000249590">
    <property type="component" value="Unassembled WGS sequence"/>
</dbReference>
<gene>
    <name evidence="2" type="ORF">DLJ53_21830</name>
</gene>
<comment type="caution">
    <text evidence="2">The sequence shown here is derived from an EMBL/GenBank/DDBJ whole genome shotgun (WGS) entry which is preliminary data.</text>
</comment>
<dbReference type="EMBL" id="QHHQ01000005">
    <property type="protein sequence ID" value="RAH99189.1"/>
    <property type="molecule type" value="Genomic_DNA"/>
</dbReference>
<keyword evidence="3" id="KW-1185">Reference proteome</keyword>
<accession>A0A8B2NSD6</accession>
<evidence type="ECO:0000259" key="1">
    <source>
        <dbReference type="Pfam" id="PF22262"/>
    </source>
</evidence>
<evidence type="ECO:0000313" key="3">
    <source>
        <dbReference type="Proteomes" id="UP000249590"/>
    </source>
</evidence>
<feature type="domain" description="DUF6950" evidence="1">
    <location>
        <begin position="5"/>
        <end position="130"/>
    </location>
</feature>
<name>A0A8B2NSD6_9HYPH</name>
<reference evidence="2 3" key="1">
    <citation type="submission" date="2018-05" db="EMBL/GenBank/DDBJ databases">
        <title>Acuticoccus sediminis sp. nov., isolated from deep-sea sediment of Indian Ocean.</title>
        <authorList>
            <person name="Liu X."/>
            <person name="Lai Q."/>
            <person name="Du Y."/>
            <person name="Sun F."/>
            <person name="Zhang X."/>
            <person name="Wang S."/>
            <person name="Shao Z."/>
        </authorList>
    </citation>
    <scope>NUCLEOTIDE SEQUENCE [LARGE SCALE GENOMIC DNA]</scope>
    <source>
        <strain evidence="2 3">PTG4-2</strain>
    </source>
</reference>
<sequence length="132" mass="14373">MPPELVPFLRWLAREPFAWGQLDCLLALGSWWEALHGVDPAAHLRGTYHDERSCAAVLAAHGHAPRIVAGIARNVGAPLTREPPRPGDAAVLRFPGTWYGAIRTPSGRWAIKSGEGLLVTRAGRPVAVWRTT</sequence>
<dbReference type="OrthoDB" id="6586924at2"/>
<dbReference type="Pfam" id="PF22262">
    <property type="entry name" value="DUF6950"/>
    <property type="match status" value="1"/>
</dbReference>
<evidence type="ECO:0000313" key="2">
    <source>
        <dbReference type="EMBL" id="RAH99189.1"/>
    </source>
</evidence>